<keyword evidence="7" id="KW-0479">Metal-binding</keyword>
<evidence type="ECO:0000256" key="2">
    <source>
        <dbReference type="ARBA" id="ARBA00008488"/>
    </source>
</evidence>
<keyword evidence="6 8" id="KW-0472">Membrane</keyword>
<dbReference type="PANTHER" id="PTHR20855:SF3">
    <property type="entry name" value="LD03007P"/>
    <property type="match status" value="1"/>
</dbReference>
<dbReference type="GO" id="GO:0005886">
    <property type="term" value="C:plasma membrane"/>
    <property type="evidence" value="ECO:0007669"/>
    <property type="project" value="UniProtKB-SubCell"/>
</dbReference>
<organism evidence="9 10">
    <name type="scientific">Ferrimonas lipolytica</name>
    <dbReference type="NCBI Taxonomy" id="2724191"/>
    <lineage>
        <taxon>Bacteria</taxon>
        <taxon>Pseudomonadati</taxon>
        <taxon>Pseudomonadota</taxon>
        <taxon>Gammaproteobacteria</taxon>
        <taxon>Alteromonadales</taxon>
        <taxon>Ferrimonadaceae</taxon>
        <taxon>Ferrimonas</taxon>
    </lineage>
</organism>
<dbReference type="InterPro" id="IPR005744">
    <property type="entry name" value="Hy-lIII"/>
</dbReference>
<dbReference type="InterPro" id="IPR004254">
    <property type="entry name" value="AdipoR/HlyIII-related"/>
</dbReference>
<feature type="transmembrane region" description="Helical" evidence="8">
    <location>
        <begin position="105"/>
        <end position="127"/>
    </location>
</feature>
<keyword evidence="3" id="KW-1003">Cell membrane</keyword>
<comment type="subcellular location">
    <subcellularLocation>
        <location evidence="1">Cell membrane</location>
        <topology evidence="1">Multi-pass membrane protein</topology>
    </subcellularLocation>
</comment>
<comment type="similarity">
    <text evidence="2">Belongs to the UPF0073 (Hly-III) family.</text>
</comment>
<evidence type="ECO:0000256" key="3">
    <source>
        <dbReference type="ARBA" id="ARBA00022475"/>
    </source>
</evidence>
<feature type="transmembrane region" description="Helical" evidence="8">
    <location>
        <begin position="193"/>
        <end position="211"/>
    </location>
</feature>
<dbReference type="PANTHER" id="PTHR20855">
    <property type="entry name" value="ADIPOR/PROGESTIN RECEPTOR-RELATED"/>
    <property type="match status" value="1"/>
</dbReference>
<proteinExistence type="inferred from homology"/>
<feature type="binding site" evidence="7">
    <location>
        <position position="192"/>
    </location>
    <ligand>
        <name>Zn(2+)</name>
        <dbReference type="ChEBI" id="CHEBI:29105"/>
    </ligand>
</feature>
<evidence type="ECO:0000256" key="4">
    <source>
        <dbReference type="ARBA" id="ARBA00022692"/>
    </source>
</evidence>
<evidence type="ECO:0000313" key="10">
    <source>
        <dbReference type="Proteomes" id="UP000501602"/>
    </source>
</evidence>
<dbReference type="GO" id="GO:0046872">
    <property type="term" value="F:metal ion binding"/>
    <property type="evidence" value="ECO:0007669"/>
    <property type="project" value="UniProtKB-KW"/>
</dbReference>
<feature type="transmembrane region" description="Helical" evidence="8">
    <location>
        <begin position="160"/>
        <end position="181"/>
    </location>
</feature>
<evidence type="ECO:0000256" key="6">
    <source>
        <dbReference type="ARBA" id="ARBA00023136"/>
    </source>
</evidence>
<feature type="transmembrane region" description="Helical" evidence="8">
    <location>
        <begin position="134"/>
        <end position="154"/>
    </location>
</feature>
<evidence type="ECO:0000256" key="8">
    <source>
        <dbReference type="SAM" id="Phobius"/>
    </source>
</evidence>
<dbReference type="KEGG" id="fes:HER31_06015"/>
<evidence type="ECO:0000256" key="7">
    <source>
        <dbReference type="PIRSR" id="PIRSR604254-1"/>
    </source>
</evidence>
<keyword evidence="7" id="KW-0862">Zinc</keyword>
<feature type="transmembrane region" description="Helical" evidence="8">
    <location>
        <begin position="12"/>
        <end position="33"/>
    </location>
</feature>
<accession>A0A6H1UBL9</accession>
<name>A0A6H1UBL9_9GAMM</name>
<dbReference type="EMBL" id="CP051180">
    <property type="protein sequence ID" value="QIZ76455.1"/>
    <property type="molecule type" value="Genomic_DNA"/>
</dbReference>
<evidence type="ECO:0000313" key="9">
    <source>
        <dbReference type="EMBL" id="QIZ76455.1"/>
    </source>
</evidence>
<feature type="transmembrane region" description="Helical" evidence="8">
    <location>
        <begin position="45"/>
        <end position="68"/>
    </location>
</feature>
<feature type="binding site" evidence="7">
    <location>
        <position position="66"/>
    </location>
    <ligand>
        <name>Zn(2+)</name>
        <dbReference type="ChEBI" id="CHEBI:29105"/>
    </ligand>
</feature>
<feature type="transmembrane region" description="Helical" evidence="8">
    <location>
        <begin position="80"/>
        <end position="99"/>
    </location>
</feature>
<dbReference type="GO" id="GO:0140911">
    <property type="term" value="F:pore-forming activity"/>
    <property type="evidence" value="ECO:0007669"/>
    <property type="project" value="InterPro"/>
</dbReference>
<dbReference type="NCBIfam" id="TIGR01065">
    <property type="entry name" value="hlyIII"/>
    <property type="match status" value="1"/>
</dbReference>
<evidence type="ECO:0000256" key="1">
    <source>
        <dbReference type="ARBA" id="ARBA00004651"/>
    </source>
</evidence>
<dbReference type="Proteomes" id="UP000501602">
    <property type="component" value="Chromosome"/>
</dbReference>
<protein>
    <submittedName>
        <fullName evidence="9">Hemolysin III family protein</fullName>
    </submittedName>
</protein>
<evidence type="ECO:0000256" key="5">
    <source>
        <dbReference type="ARBA" id="ARBA00022989"/>
    </source>
</evidence>
<keyword evidence="4 8" id="KW-0812">Transmembrane</keyword>
<gene>
    <name evidence="9" type="ORF">HER31_06015</name>
</gene>
<dbReference type="Pfam" id="PF03006">
    <property type="entry name" value="HlyIII"/>
    <property type="match status" value="1"/>
</dbReference>
<reference evidence="9 10" key="1">
    <citation type="submission" date="2020-04" db="EMBL/GenBank/DDBJ databases">
        <title>Ferrimonas sp. S7 isolated from sea water.</title>
        <authorList>
            <person name="Bae S.S."/>
            <person name="Baek K."/>
        </authorList>
    </citation>
    <scope>NUCLEOTIDE SEQUENCE [LARGE SCALE GENOMIC DNA]</scope>
    <source>
        <strain evidence="9 10">S7</strain>
    </source>
</reference>
<feature type="binding site" evidence="7">
    <location>
        <position position="188"/>
    </location>
    <ligand>
        <name>Zn(2+)</name>
        <dbReference type="ChEBI" id="CHEBI:29105"/>
    </ligand>
</feature>
<sequence>MTTANYSIGEEIANAVTHGLGVAAAIVGLTLMLAKGIPVLSGAEIAAISIYGATLVLMFLSSTLYHSITTPKAKAVLKRIDHCAIYLLIAGSYTPFMFIGLADPAAYLLLGVIWALAIAGVLFKALFVDRYKKLALATYLAMGWSSLLVIWQLMEVLPSGAFKLLVIGGICYSIGTIFYAVKTQPYFHAIWHLFVLAGASCHCVAVSIFLIP</sequence>
<dbReference type="AlphaFoldDB" id="A0A6H1UBL9"/>
<keyword evidence="10" id="KW-1185">Reference proteome</keyword>
<dbReference type="RefSeq" id="WP_168659717.1">
    <property type="nucleotide sequence ID" value="NZ_CP051180.1"/>
</dbReference>
<keyword evidence="5 8" id="KW-1133">Transmembrane helix</keyword>